<comment type="caution">
    <text evidence="2">The sequence shown here is derived from an EMBL/GenBank/DDBJ whole genome shotgun (WGS) entry which is preliminary data.</text>
</comment>
<reference evidence="2" key="1">
    <citation type="submission" date="2020-06" db="EMBL/GenBank/DDBJ databases">
        <authorList>
            <person name="Li T."/>
            <person name="Hu X."/>
            <person name="Zhang T."/>
            <person name="Song X."/>
            <person name="Zhang H."/>
            <person name="Dai N."/>
            <person name="Sheng W."/>
            <person name="Hou X."/>
            <person name="Wei L."/>
        </authorList>
    </citation>
    <scope>NUCLEOTIDE SEQUENCE</scope>
    <source>
        <strain evidence="2">G01</strain>
        <tissue evidence="2">Leaf</tissue>
    </source>
</reference>
<accession>A0AAW2L599</accession>
<proteinExistence type="predicted"/>
<dbReference type="AlphaFoldDB" id="A0AAW2L599"/>
<evidence type="ECO:0000256" key="1">
    <source>
        <dbReference type="SAM" id="MobiDB-lite"/>
    </source>
</evidence>
<feature type="region of interest" description="Disordered" evidence="1">
    <location>
        <begin position="28"/>
        <end position="63"/>
    </location>
</feature>
<gene>
    <name evidence="2" type="ORF">Sangu_2225300</name>
</gene>
<sequence>METPSNALNKEKTVETFDSAQVLKVMPGTPLVPSSKTTIPGHPMLADPLIEPPRLSTSSKNSLGELPLGLLGTIQQMIKMTIREQMATLVPACAVTLSNVDVPKEKGKRVSPAPAPLVAGSQGPPSQI</sequence>
<evidence type="ECO:0000313" key="2">
    <source>
        <dbReference type="EMBL" id="KAL0313809.1"/>
    </source>
</evidence>
<name>A0AAW2L599_9LAMI</name>
<protein>
    <submittedName>
        <fullName evidence="2">Uncharacterized protein</fullName>
    </submittedName>
</protein>
<feature type="region of interest" description="Disordered" evidence="1">
    <location>
        <begin position="103"/>
        <end position="128"/>
    </location>
</feature>
<dbReference type="EMBL" id="JACGWK010000015">
    <property type="protein sequence ID" value="KAL0313809.1"/>
    <property type="molecule type" value="Genomic_DNA"/>
</dbReference>
<organism evidence="2">
    <name type="scientific">Sesamum angustifolium</name>
    <dbReference type="NCBI Taxonomy" id="2727405"/>
    <lineage>
        <taxon>Eukaryota</taxon>
        <taxon>Viridiplantae</taxon>
        <taxon>Streptophyta</taxon>
        <taxon>Embryophyta</taxon>
        <taxon>Tracheophyta</taxon>
        <taxon>Spermatophyta</taxon>
        <taxon>Magnoliopsida</taxon>
        <taxon>eudicotyledons</taxon>
        <taxon>Gunneridae</taxon>
        <taxon>Pentapetalae</taxon>
        <taxon>asterids</taxon>
        <taxon>lamiids</taxon>
        <taxon>Lamiales</taxon>
        <taxon>Pedaliaceae</taxon>
        <taxon>Sesamum</taxon>
    </lineage>
</organism>
<reference evidence="2" key="2">
    <citation type="journal article" date="2024" name="Plant">
        <title>Genomic evolution and insights into agronomic trait innovations of Sesamum species.</title>
        <authorList>
            <person name="Miao H."/>
            <person name="Wang L."/>
            <person name="Qu L."/>
            <person name="Liu H."/>
            <person name="Sun Y."/>
            <person name="Le M."/>
            <person name="Wang Q."/>
            <person name="Wei S."/>
            <person name="Zheng Y."/>
            <person name="Lin W."/>
            <person name="Duan Y."/>
            <person name="Cao H."/>
            <person name="Xiong S."/>
            <person name="Wang X."/>
            <person name="Wei L."/>
            <person name="Li C."/>
            <person name="Ma Q."/>
            <person name="Ju M."/>
            <person name="Zhao R."/>
            <person name="Li G."/>
            <person name="Mu C."/>
            <person name="Tian Q."/>
            <person name="Mei H."/>
            <person name="Zhang T."/>
            <person name="Gao T."/>
            <person name="Zhang H."/>
        </authorList>
    </citation>
    <scope>NUCLEOTIDE SEQUENCE</scope>
    <source>
        <strain evidence="2">G01</strain>
    </source>
</reference>